<keyword evidence="1" id="KW-0489">Methyltransferase</keyword>
<gene>
    <name evidence="1" type="ORF">ACFFUT_11870</name>
</gene>
<comment type="caution">
    <text evidence="1">The sequence shown here is derived from an EMBL/GenBank/DDBJ whole genome shotgun (WGS) entry which is preliminary data.</text>
</comment>
<dbReference type="GO" id="GO:0008168">
    <property type="term" value="F:methyltransferase activity"/>
    <property type="evidence" value="ECO:0007669"/>
    <property type="project" value="UniProtKB-KW"/>
</dbReference>
<reference evidence="1 2" key="1">
    <citation type="submission" date="2024-09" db="EMBL/GenBank/DDBJ databases">
        <authorList>
            <person name="Sun Q."/>
            <person name="Mori K."/>
        </authorList>
    </citation>
    <scope>NUCLEOTIDE SEQUENCE [LARGE SCALE GENOMIC DNA]</scope>
    <source>
        <strain evidence="1 2">CECT 8726</strain>
    </source>
</reference>
<name>A0ABV5JG85_9RHOB</name>
<keyword evidence="2" id="KW-1185">Reference proteome</keyword>
<evidence type="ECO:0000313" key="1">
    <source>
        <dbReference type="EMBL" id="MFB9232481.1"/>
    </source>
</evidence>
<dbReference type="SUPFAM" id="SSF53335">
    <property type="entry name" value="S-adenosyl-L-methionine-dependent methyltransferases"/>
    <property type="match status" value="1"/>
</dbReference>
<organism evidence="1 2">
    <name type="scientific">Pseudohalocynthiibacter aestuariivivens</name>
    <dbReference type="NCBI Taxonomy" id="1591409"/>
    <lineage>
        <taxon>Bacteria</taxon>
        <taxon>Pseudomonadati</taxon>
        <taxon>Pseudomonadota</taxon>
        <taxon>Alphaproteobacteria</taxon>
        <taxon>Rhodobacterales</taxon>
        <taxon>Paracoccaceae</taxon>
        <taxon>Pseudohalocynthiibacter</taxon>
    </lineage>
</organism>
<dbReference type="RefSeq" id="WP_213887886.1">
    <property type="nucleotide sequence ID" value="NZ_JAGFNU010000002.1"/>
</dbReference>
<keyword evidence="1" id="KW-0808">Transferase</keyword>
<evidence type="ECO:0000313" key="2">
    <source>
        <dbReference type="Proteomes" id="UP001589683"/>
    </source>
</evidence>
<dbReference type="Pfam" id="PF13489">
    <property type="entry name" value="Methyltransf_23"/>
    <property type="match status" value="1"/>
</dbReference>
<protein>
    <submittedName>
        <fullName evidence="1">Class I SAM-dependent DNA methyltransferase</fullName>
    </submittedName>
</protein>
<dbReference type="GO" id="GO:0032259">
    <property type="term" value="P:methylation"/>
    <property type="evidence" value="ECO:0007669"/>
    <property type="project" value="UniProtKB-KW"/>
</dbReference>
<proteinExistence type="predicted"/>
<dbReference type="InterPro" id="IPR029063">
    <property type="entry name" value="SAM-dependent_MTases_sf"/>
</dbReference>
<accession>A0ABV5JG85</accession>
<dbReference type="EMBL" id="JBHMEA010000039">
    <property type="protein sequence ID" value="MFB9232481.1"/>
    <property type="molecule type" value="Genomic_DNA"/>
</dbReference>
<dbReference type="Proteomes" id="UP001589683">
    <property type="component" value="Unassembled WGS sequence"/>
</dbReference>
<dbReference type="Gene3D" id="3.40.50.150">
    <property type="entry name" value="Vaccinia Virus protein VP39"/>
    <property type="match status" value="1"/>
</dbReference>
<dbReference type="CDD" id="cd02440">
    <property type="entry name" value="AdoMet_MTases"/>
    <property type="match status" value="1"/>
</dbReference>
<sequence>MGEKFLNKAYELQSVEETRALYDNWSDSYDSELLENGYATPRRVAEALAKYADKNKPVLDYGCGTGLCGLTLKEAGFETLDGADLSQEMLEIAEKKNVYRKLTHIDPNIPLAISPGDYSAITACGVIGIGGAPLSVFDTIVSFLDKKGLFAFSFNDTSLSDPCYEAKVMEYTDCGFARLLFREHGEHLPGINLKSMVYVIQKN</sequence>